<organism evidence="1 2">
    <name type="scientific">Croceicoccus mobilis</name>
    <dbReference type="NCBI Taxonomy" id="1703339"/>
    <lineage>
        <taxon>Bacteria</taxon>
        <taxon>Pseudomonadati</taxon>
        <taxon>Pseudomonadota</taxon>
        <taxon>Alphaproteobacteria</taxon>
        <taxon>Sphingomonadales</taxon>
        <taxon>Erythrobacteraceae</taxon>
        <taxon>Croceicoccus</taxon>
    </lineage>
</organism>
<gene>
    <name evidence="1" type="ORF">GCM10010990_30890</name>
</gene>
<proteinExistence type="predicted"/>
<dbReference type="Pfam" id="PF02620">
    <property type="entry name" value="YceD"/>
    <property type="match status" value="1"/>
</dbReference>
<reference evidence="1" key="2">
    <citation type="submission" date="2020-09" db="EMBL/GenBank/DDBJ databases">
        <authorList>
            <person name="Sun Q."/>
            <person name="Zhou Y."/>
        </authorList>
    </citation>
    <scope>NUCLEOTIDE SEQUENCE</scope>
    <source>
        <strain evidence="1">CGMCC 1.15360</strain>
    </source>
</reference>
<protein>
    <submittedName>
        <fullName evidence="1">Metal-binding protein</fullName>
    </submittedName>
</protein>
<evidence type="ECO:0000313" key="2">
    <source>
        <dbReference type="Proteomes" id="UP000612349"/>
    </source>
</evidence>
<reference evidence="1" key="1">
    <citation type="journal article" date="2014" name="Int. J. Syst. Evol. Microbiol.">
        <title>Complete genome sequence of Corynebacterium casei LMG S-19264T (=DSM 44701T), isolated from a smear-ripened cheese.</title>
        <authorList>
            <consortium name="US DOE Joint Genome Institute (JGI-PGF)"/>
            <person name="Walter F."/>
            <person name="Albersmeier A."/>
            <person name="Kalinowski J."/>
            <person name="Ruckert C."/>
        </authorList>
    </citation>
    <scope>NUCLEOTIDE SEQUENCE</scope>
    <source>
        <strain evidence="1">CGMCC 1.15360</strain>
    </source>
</reference>
<comment type="caution">
    <text evidence="1">The sequence shown here is derived from an EMBL/GenBank/DDBJ whole genome shotgun (WGS) entry which is preliminary data.</text>
</comment>
<dbReference type="AlphaFoldDB" id="A0A917DWS2"/>
<dbReference type="Proteomes" id="UP000612349">
    <property type="component" value="Unassembled WGS sequence"/>
</dbReference>
<keyword evidence="2" id="KW-1185">Reference proteome</keyword>
<evidence type="ECO:0000313" key="1">
    <source>
        <dbReference type="EMBL" id="GGD78834.1"/>
    </source>
</evidence>
<dbReference type="OrthoDB" id="8443793at2"/>
<sequence length="174" mass="19107">MSAPAKSELERWIAVRQCEGREVEIIADEAERAALAERFALVSVDRLSAKLVLHRKGEDVSANGQLQAAIVQSCAVSGDPLPAKIDEPLSFLFVPEREDYEEDEEIELDEAQLDEIEYTGDRFDLGEAVAQSLALAIDPFATGPDAERVRQEAGLAEPQKKSPFDALKGLNLKE</sequence>
<accession>A0A917DWS2</accession>
<dbReference type="EMBL" id="BMIP01000008">
    <property type="protein sequence ID" value="GGD78834.1"/>
    <property type="molecule type" value="Genomic_DNA"/>
</dbReference>
<dbReference type="RefSeq" id="WP_066771918.1">
    <property type="nucleotide sequence ID" value="NZ_BMIP01000008.1"/>
</dbReference>
<dbReference type="InterPro" id="IPR003772">
    <property type="entry name" value="YceD"/>
</dbReference>
<name>A0A917DWS2_9SPHN</name>